<evidence type="ECO:0000313" key="3">
    <source>
        <dbReference type="EMBL" id="WMT02576.1"/>
    </source>
</evidence>
<keyword evidence="4" id="KW-1185">Reference proteome</keyword>
<dbReference type="Pfam" id="PF13827">
    <property type="entry name" value="DUF4189"/>
    <property type="match status" value="1"/>
</dbReference>
<reference evidence="3 4" key="1">
    <citation type="submission" date="2023-08" db="EMBL/GenBank/DDBJ databases">
        <title>The whole genome sequence of Lysobacter yananisis.</title>
        <authorList>
            <person name="Sun H."/>
        </authorList>
    </citation>
    <scope>NUCLEOTIDE SEQUENCE [LARGE SCALE GENOMIC DNA]</scope>
    <source>
        <strain evidence="3 4">SNNU513</strain>
    </source>
</reference>
<feature type="compositionally biased region" description="Gly residues" evidence="1">
    <location>
        <begin position="1"/>
        <end position="12"/>
    </location>
</feature>
<dbReference type="InterPro" id="IPR025240">
    <property type="entry name" value="DUF4189"/>
</dbReference>
<dbReference type="Proteomes" id="UP001229313">
    <property type="component" value="Chromosome"/>
</dbReference>
<name>A0ABY9P8S0_9GAMM</name>
<accession>A0ABY9P8S0</accession>
<evidence type="ECO:0000259" key="2">
    <source>
        <dbReference type="Pfam" id="PF13827"/>
    </source>
</evidence>
<protein>
    <submittedName>
        <fullName evidence="3">DUF4189 domain-containing protein</fullName>
    </submittedName>
</protein>
<evidence type="ECO:0000313" key="4">
    <source>
        <dbReference type="Proteomes" id="UP001229313"/>
    </source>
</evidence>
<feature type="region of interest" description="Disordered" evidence="1">
    <location>
        <begin position="1"/>
        <end position="21"/>
    </location>
</feature>
<dbReference type="EMBL" id="CP133568">
    <property type="protein sequence ID" value="WMT02576.1"/>
    <property type="molecule type" value="Genomic_DNA"/>
</dbReference>
<feature type="domain" description="DUF4189" evidence="2">
    <location>
        <begin position="25"/>
        <end position="118"/>
    </location>
</feature>
<gene>
    <name evidence="3" type="ORF">RDV84_21855</name>
</gene>
<dbReference type="RefSeq" id="WP_309151574.1">
    <property type="nucleotide sequence ID" value="NZ_CP133568.1"/>
</dbReference>
<proteinExistence type="predicted"/>
<organism evidence="3 4">
    <name type="scientific">Lysobacter yananisis</name>
    <dbReference type="NCBI Taxonomy" id="1003114"/>
    <lineage>
        <taxon>Bacteria</taxon>
        <taxon>Pseudomonadati</taxon>
        <taxon>Pseudomonadota</taxon>
        <taxon>Gammaproteobacteria</taxon>
        <taxon>Lysobacterales</taxon>
        <taxon>Lysobacteraceae</taxon>
        <taxon>Lysobacter</taxon>
    </lineage>
</organism>
<sequence length="125" mass="13624">MQKGNGWEGCVGGPDPDQPTWEKRWGAIALDDTTGAFGSSSREGSESRAEKNALATCKKQGGKTCRIEISYHNQCVSLAAGKFKYFVRADYTLALAESNSLSKCGKEDEGCKIFYSNCSLPERIQ</sequence>
<evidence type="ECO:0000256" key="1">
    <source>
        <dbReference type="SAM" id="MobiDB-lite"/>
    </source>
</evidence>